<dbReference type="GO" id="GO:0000294">
    <property type="term" value="P:nuclear-transcribed mRNA catabolic process, RNase MRP-dependent"/>
    <property type="evidence" value="ECO:0007669"/>
    <property type="project" value="TreeGrafter"/>
</dbReference>
<dbReference type="InterPro" id="IPR036882">
    <property type="entry name" value="Alba-like_dom_sf"/>
</dbReference>
<accession>A0A8H4V6K8</accession>
<dbReference type="GO" id="GO:0000172">
    <property type="term" value="C:ribonuclease MRP complex"/>
    <property type="evidence" value="ECO:0007669"/>
    <property type="project" value="InterPro"/>
</dbReference>
<keyword evidence="6" id="KW-1185">Reference proteome</keyword>
<dbReference type="GO" id="GO:0006364">
    <property type="term" value="P:rRNA processing"/>
    <property type="evidence" value="ECO:0007669"/>
    <property type="project" value="TreeGrafter"/>
</dbReference>
<dbReference type="GO" id="GO:0001682">
    <property type="term" value="P:tRNA 5'-leader removal"/>
    <property type="evidence" value="ECO:0007669"/>
    <property type="project" value="InterPro"/>
</dbReference>
<keyword evidence="2" id="KW-0819">tRNA processing</keyword>
<reference evidence="5 6" key="1">
    <citation type="journal article" date="2020" name="Genome Biol. Evol.">
        <title>A new high-quality draft genome assembly of the Chinese cordyceps Ophiocordyceps sinensis.</title>
        <authorList>
            <person name="Shu R."/>
            <person name="Zhang J."/>
            <person name="Meng Q."/>
            <person name="Zhang H."/>
            <person name="Zhou G."/>
            <person name="Li M."/>
            <person name="Wu P."/>
            <person name="Zhao Y."/>
            <person name="Chen C."/>
            <person name="Qin Q."/>
        </authorList>
    </citation>
    <scope>NUCLEOTIDE SEQUENCE [LARGE SCALE GENOMIC DNA]</scope>
    <source>
        <strain evidence="5 6">IOZ07</strain>
    </source>
</reference>
<keyword evidence="3" id="KW-0539">Nucleus</keyword>
<dbReference type="Pfam" id="PF12328">
    <property type="entry name" value="Rpp20"/>
    <property type="match status" value="1"/>
</dbReference>
<gene>
    <name evidence="5" type="ORF">G6O67_001777</name>
</gene>
<comment type="subcellular location">
    <subcellularLocation>
        <location evidence="1">Nucleus</location>
    </subcellularLocation>
</comment>
<dbReference type="EMBL" id="JAAVMX010000003">
    <property type="protein sequence ID" value="KAF4509837.1"/>
    <property type="molecule type" value="Genomic_DNA"/>
</dbReference>
<evidence type="ECO:0000256" key="4">
    <source>
        <dbReference type="SAM" id="MobiDB-lite"/>
    </source>
</evidence>
<sequence>MAAGDNDASPSAPVKPAGKPAVKPAVPAGRPDNKLPPIPNGAKVQKRPLIRRQLPRSSKTPVIYVSSSTPFMSAVKRVQKHLDSSLRNVTAAAPKNASLHSRVEALRRRGGEPESGATAVTVMGTNRAVEKTLSLASWFEQKADCAVELRTATVGTVDDVLVQGEGDDESRVRRLSCLEVVVRLKEAIRGQTRRIREAPTDCFDSQRQRLCSRNWTLDRACAPFA</sequence>
<evidence type="ECO:0000256" key="1">
    <source>
        <dbReference type="ARBA" id="ARBA00004123"/>
    </source>
</evidence>
<evidence type="ECO:0000256" key="3">
    <source>
        <dbReference type="ARBA" id="ARBA00023242"/>
    </source>
</evidence>
<feature type="region of interest" description="Disordered" evidence="4">
    <location>
        <begin position="1"/>
        <end position="42"/>
    </location>
</feature>
<dbReference type="AlphaFoldDB" id="A0A8H4V6K8"/>
<dbReference type="PANTHER" id="PTHR28256">
    <property type="entry name" value="RIBONUCLEASES P/MRP PROTEIN SUBUNIT POP7"/>
    <property type="match status" value="1"/>
</dbReference>
<name>A0A8H4V6K8_9HYPO</name>
<dbReference type="PANTHER" id="PTHR28256:SF1">
    <property type="entry name" value="RIBONUCLEASES P_MRP PROTEIN SUBUNIT POP7"/>
    <property type="match status" value="1"/>
</dbReference>
<dbReference type="GO" id="GO:0000171">
    <property type="term" value="F:ribonuclease MRP activity"/>
    <property type="evidence" value="ECO:0007669"/>
    <property type="project" value="TreeGrafter"/>
</dbReference>
<dbReference type="GO" id="GO:0003723">
    <property type="term" value="F:RNA binding"/>
    <property type="evidence" value="ECO:0007669"/>
    <property type="project" value="TreeGrafter"/>
</dbReference>
<evidence type="ECO:0000313" key="6">
    <source>
        <dbReference type="Proteomes" id="UP000557566"/>
    </source>
</evidence>
<dbReference type="InterPro" id="IPR020241">
    <property type="entry name" value="RNase_P/MRP_Pop7_fungi"/>
</dbReference>
<proteinExistence type="predicted"/>
<dbReference type="InterPro" id="IPR014612">
    <property type="entry name" value="Pop7/Rpp20"/>
</dbReference>
<dbReference type="OrthoDB" id="5416589at2759"/>
<dbReference type="GO" id="GO:0005655">
    <property type="term" value="C:nucleolar ribonuclease P complex"/>
    <property type="evidence" value="ECO:0007669"/>
    <property type="project" value="InterPro"/>
</dbReference>
<dbReference type="Gene3D" id="3.30.110.20">
    <property type="entry name" value="Alba-like domain"/>
    <property type="match status" value="1"/>
</dbReference>
<dbReference type="GO" id="GO:0034965">
    <property type="term" value="P:intronic box C/D snoRNA processing"/>
    <property type="evidence" value="ECO:0007669"/>
    <property type="project" value="TreeGrafter"/>
</dbReference>
<protein>
    <submittedName>
        <fullName evidence="5">Uncharacterized protein</fullName>
    </submittedName>
</protein>
<feature type="compositionally biased region" description="Low complexity" evidence="4">
    <location>
        <begin position="8"/>
        <end position="29"/>
    </location>
</feature>
<evidence type="ECO:0000313" key="5">
    <source>
        <dbReference type="EMBL" id="KAF4509837.1"/>
    </source>
</evidence>
<comment type="caution">
    <text evidence="5">The sequence shown here is derived from an EMBL/GenBank/DDBJ whole genome shotgun (WGS) entry which is preliminary data.</text>
</comment>
<dbReference type="Proteomes" id="UP000557566">
    <property type="component" value="Unassembled WGS sequence"/>
</dbReference>
<organism evidence="5 6">
    <name type="scientific">Ophiocordyceps sinensis</name>
    <dbReference type="NCBI Taxonomy" id="72228"/>
    <lineage>
        <taxon>Eukaryota</taxon>
        <taxon>Fungi</taxon>
        <taxon>Dikarya</taxon>
        <taxon>Ascomycota</taxon>
        <taxon>Pezizomycotina</taxon>
        <taxon>Sordariomycetes</taxon>
        <taxon>Hypocreomycetidae</taxon>
        <taxon>Hypocreales</taxon>
        <taxon>Ophiocordycipitaceae</taxon>
        <taxon>Ophiocordyceps</taxon>
    </lineage>
</organism>
<dbReference type="GO" id="GO:0004526">
    <property type="term" value="F:ribonuclease P activity"/>
    <property type="evidence" value="ECO:0007669"/>
    <property type="project" value="TreeGrafter"/>
</dbReference>
<evidence type="ECO:0000256" key="2">
    <source>
        <dbReference type="ARBA" id="ARBA00022694"/>
    </source>
</evidence>